<dbReference type="Gramene" id="Aco018544.1.mrna1">
    <property type="protein sequence ID" value="Aco018544.1.mrna1.cds1"/>
    <property type="gene ID" value="Aco018544.1.path1"/>
</dbReference>
<organism evidence="2 3">
    <name type="scientific">Ananas comosus</name>
    <name type="common">Pineapple</name>
    <name type="synonym">Ananas ananas</name>
    <dbReference type="NCBI Taxonomy" id="4615"/>
    <lineage>
        <taxon>Eukaryota</taxon>
        <taxon>Viridiplantae</taxon>
        <taxon>Streptophyta</taxon>
        <taxon>Embryophyta</taxon>
        <taxon>Tracheophyta</taxon>
        <taxon>Spermatophyta</taxon>
        <taxon>Magnoliopsida</taxon>
        <taxon>Liliopsida</taxon>
        <taxon>Poales</taxon>
        <taxon>Bromeliaceae</taxon>
        <taxon>Bromelioideae</taxon>
        <taxon>Ananas</taxon>
    </lineage>
</organism>
<accession>A0A6P5F1L9</accession>
<proteinExistence type="predicted"/>
<feature type="region of interest" description="Disordered" evidence="1">
    <location>
        <begin position="39"/>
        <end position="63"/>
    </location>
</feature>
<keyword evidence="2" id="KW-1185">Reference proteome</keyword>
<feature type="compositionally biased region" description="Acidic residues" evidence="1">
    <location>
        <begin position="39"/>
        <end position="52"/>
    </location>
</feature>
<evidence type="ECO:0000256" key="1">
    <source>
        <dbReference type="SAM" id="MobiDB-lite"/>
    </source>
</evidence>
<gene>
    <name evidence="3" type="primary">LOC109711234</name>
</gene>
<reference evidence="3" key="2">
    <citation type="submission" date="2025-08" db="UniProtKB">
        <authorList>
            <consortium name="RefSeq"/>
        </authorList>
    </citation>
    <scope>IDENTIFICATION</scope>
    <source>
        <tissue evidence="3">Leaf</tissue>
    </source>
</reference>
<protein>
    <submittedName>
        <fullName evidence="3">Uncharacterized protein LOC109711234</fullName>
    </submittedName>
</protein>
<sequence length="114" mass="13402">MEMEMEMEMEGEGLKTRSFRYEDYNNRRAFLRSYPLQWEDEEEEEEEEEGEEAAVSSSSKSKAPLLAKTRLVAVFRWGEGKLLLLRRLKKKVAFYLVACHPFRFKSSAKLLITA</sequence>
<evidence type="ECO:0000313" key="3">
    <source>
        <dbReference type="RefSeq" id="XP_020089769.1"/>
    </source>
</evidence>
<dbReference type="RefSeq" id="XP_020089769.1">
    <property type="nucleotide sequence ID" value="XM_020234180.1"/>
</dbReference>
<dbReference type="AlphaFoldDB" id="A0A6P5F1L9"/>
<evidence type="ECO:0000313" key="2">
    <source>
        <dbReference type="Proteomes" id="UP000515123"/>
    </source>
</evidence>
<name>A0A6P5F1L9_ANACO</name>
<reference evidence="2" key="1">
    <citation type="journal article" date="2015" name="Nat. Genet.">
        <title>The pineapple genome and the evolution of CAM photosynthesis.</title>
        <authorList>
            <person name="Ming R."/>
            <person name="VanBuren R."/>
            <person name="Wai C.M."/>
            <person name="Tang H."/>
            <person name="Schatz M.C."/>
            <person name="Bowers J.E."/>
            <person name="Lyons E."/>
            <person name="Wang M.L."/>
            <person name="Chen J."/>
            <person name="Biggers E."/>
            <person name="Zhang J."/>
            <person name="Huang L."/>
            <person name="Zhang L."/>
            <person name="Miao W."/>
            <person name="Zhang J."/>
            <person name="Ye Z."/>
            <person name="Miao C."/>
            <person name="Lin Z."/>
            <person name="Wang H."/>
            <person name="Zhou H."/>
            <person name="Yim W.C."/>
            <person name="Priest H.D."/>
            <person name="Zheng C."/>
            <person name="Woodhouse M."/>
            <person name="Edger P.P."/>
            <person name="Guyot R."/>
            <person name="Guo H.B."/>
            <person name="Guo H."/>
            <person name="Zheng G."/>
            <person name="Singh R."/>
            <person name="Sharma A."/>
            <person name="Min X."/>
            <person name="Zheng Y."/>
            <person name="Lee H."/>
            <person name="Gurtowski J."/>
            <person name="Sedlazeck F.J."/>
            <person name="Harkess A."/>
            <person name="McKain M.R."/>
            <person name="Liao Z."/>
            <person name="Fang J."/>
            <person name="Liu J."/>
            <person name="Zhang X."/>
            <person name="Zhang Q."/>
            <person name="Hu W."/>
            <person name="Qin Y."/>
            <person name="Wang K."/>
            <person name="Chen L.Y."/>
            <person name="Shirley N."/>
            <person name="Lin Y.R."/>
            <person name="Liu L.Y."/>
            <person name="Hernandez A.G."/>
            <person name="Wright C.L."/>
            <person name="Bulone V."/>
            <person name="Tuskan G.A."/>
            <person name="Heath K."/>
            <person name="Zee F."/>
            <person name="Moore P.H."/>
            <person name="Sunkar R."/>
            <person name="Leebens-Mack J.H."/>
            <person name="Mockler T."/>
            <person name="Bennetzen J.L."/>
            <person name="Freeling M."/>
            <person name="Sankoff D."/>
            <person name="Paterson A.H."/>
            <person name="Zhu X."/>
            <person name="Yang X."/>
            <person name="Smith J.A."/>
            <person name="Cushman J.C."/>
            <person name="Paull R.E."/>
            <person name="Yu Q."/>
        </authorList>
    </citation>
    <scope>NUCLEOTIDE SEQUENCE [LARGE SCALE GENOMIC DNA]</scope>
    <source>
        <strain evidence="2">cv. F153</strain>
    </source>
</reference>
<dbReference type="Proteomes" id="UP000515123">
    <property type="component" value="Linkage group 6"/>
</dbReference>
<dbReference type="GeneID" id="109711234"/>